<evidence type="ECO:0000313" key="7">
    <source>
        <dbReference type="EMBL" id="OEE71112.1"/>
    </source>
</evidence>
<feature type="transmembrane region" description="Helical" evidence="5">
    <location>
        <begin position="207"/>
        <end position="227"/>
    </location>
</feature>
<dbReference type="RefSeq" id="WP_017053506.1">
    <property type="nucleotide sequence ID" value="NZ_AJYW02000298.1"/>
</dbReference>
<feature type="transmembrane region" description="Helical" evidence="5">
    <location>
        <begin position="259"/>
        <end position="278"/>
    </location>
</feature>
<dbReference type="InterPro" id="IPR007016">
    <property type="entry name" value="O-antigen_ligase-rel_domated"/>
</dbReference>
<evidence type="ECO:0000256" key="3">
    <source>
        <dbReference type="ARBA" id="ARBA00022989"/>
    </source>
</evidence>
<gene>
    <name evidence="7" type="ORF">A130_08265</name>
</gene>
<feature type="transmembrane region" description="Helical" evidence="5">
    <location>
        <begin position="61"/>
        <end position="80"/>
    </location>
</feature>
<feature type="domain" description="O-antigen ligase-related" evidence="6">
    <location>
        <begin position="217"/>
        <end position="359"/>
    </location>
</feature>
<feature type="transmembrane region" description="Helical" evidence="5">
    <location>
        <begin position="92"/>
        <end position="114"/>
    </location>
</feature>
<organism evidence="7 8">
    <name type="scientific">Vibrio genomosp. F6 str. FF-238</name>
    <dbReference type="NCBI Taxonomy" id="1191298"/>
    <lineage>
        <taxon>Bacteria</taxon>
        <taxon>Pseudomonadati</taxon>
        <taxon>Pseudomonadota</taxon>
        <taxon>Gammaproteobacteria</taxon>
        <taxon>Vibrionales</taxon>
        <taxon>Vibrionaceae</taxon>
        <taxon>Vibrio</taxon>
    </lineage>
</organism>
<dbReference type="Pfam" id="PF04932">
    <property type="entry name" value="Wzy_C"/>
    <property type="match status" value="1"/>
</dbReference>
<feature type="transmembrane region" description="Helical" evidence="5">
    <location>
        <begin position="408"/>
        <end position="426"/>
    </location>
</feature>
<dbReference type="PANTHER" id="PTHR37422:SF13">
    <property type="entry name" value="LIPOPOLYSACCHARIDE BIOSYNTHESIS PROTEIN PA4999-RELATED"/>
    <property type="match status" value="1"/>
</dbReference>
<dbReference type="GO" id="GO:0016020">
    <property type="term" value="C:membrane"/>
    <property type="evidence" value="ECO:0007669"/>
    <property type="project" value="UniProtKB-SubCell"/>
</dbReference>
<comment type="subcellular location">
    <subcellularLocation>
        <location evidence="1">Membrane</location>
        <topology evidence="1">Multi-pass membrane protein</topology>
    </subcellularLocation>
</comment>
<dbReference type="PANTHER" id="PTHR37422">
    <property type="entry name" value="TEICHURONIC ACID BIOSYNTHESIS PROTEIN TUAE"/>
    <property type="match status" value="1"/>
</dbReference>
<dbReference type="Proteomes" id="UP000094165">
    <property type="component" value="Unassembled WGS sequence"/>
</dbReference>
<dbReference type="AlphaFoldDB" id="A0A1E5CMS8"/>
<accession>A0A1E5CMS8</accession>
<feature type="transmembrane region" description="Helical" evidence="5">
    <location>
        <begin position="163"/>
        <end position="186"/>
    </location>
</feature>
<comment type="caution">
    <text evidence="7">The sequence shown here is derived from an EMBL/GenBank/DDBJ whole genome shotgun (WGS) entry which is preliminary data.</text>
</comment>
<keyword evidence="3 5" id="KW-1133">Transmembrane helix</keyword>
<evidence type="ECO:0000256" key="1">
    <source>
        <dbReference type="ARBA" id="ARBA00004141"/>
    </source>
</evidence>
<evidence type="ECO:0000313" key="8">
    <source>
        <dbReference type="Proteomes" id="UP000094165"/>
    </source>
</evidence>
<proteinExistence type="predicted"/>
<evidence type="ECO:0000259" key="6">
    <source>
        <dbReference type="Pfam" id="PF04932"/>
    </source>
</evidence>
<feature type="transmembrane region" description="Helical" evidence="5">
    <location>
        <begin position="29"/>
        <end position="49"/>
    </location>
</feature>
<evidence type="ECO:0000256" key="4">
    <source>
        <dbReference type="ARBA" id="ARBA00023136"/>
    </source>
</evidence>
<feature type="transmembrane region" description="Helical" evidence="5">
    <location>
        <begin position="385"/>
        <end position="402"/>
    </location>
</feature>
<feature type="transmembrane region" description="Helical" evidence="5">
    <location>
        <begin position="7"/>
        <end position="23"/>
    </location>
</feature>
<feature type="transmembrane region" description="Helical" evidence="5">
    <location>
        <begin position="121"/>
        <end position="143"/>
    </location>
</feature>
<reference evidence="7 8" key="1">
    <citation type="journal article" date="2012" name="Science">
        <title>Ecological populations of bacteria act as socially cohesive units of antibiotic production and resistance.</title>
        <authorList>
            <person name="Cordero O.X."/>
            <person name="Wildschutte H."/>
            <person name="Kirkup B."/>
            <person name="Proehl S."/>
            <person name="Ngo L."/>
            <person name="Hussain F."/>
            <person name="Le Roux F."/>
            <person name="Mincer T."/>
            <person name="Polz M.F."/>
        </authorList>
    </citation>
    <scope>NUCLEOTIDE SEQUENCE [LARGE SCALE GENOMIC DNA]</scope>
    <source>
        <strain evidence="7 8">FF-238</strain>
    </source>
</reference>
<keyword evidence="4 5" id="KW-0472">Membrane</keyword>
<sequence length="445" mass="49853">MPFIEKITFTLFLIFIFWLPIPLGSNRPLAWSFNEIWLALIMLSCLFIFPLKHWVNCIKRTIVIVLPLLITATWSLIQSIPNLHLSQDPGLVLVSALKGFHYLQLCLVSSVLIYNSTTLKLLATVMLAAGITQAFYASVINLLHLDHSLIFELPLGSRASGSFVYHNHLANFLMLNLCIGFGLLTAQLADSKSVGIKNNMAHFLSVLLNDKTFVRLGLIIMVIALVLTRSRMGNVSFFIALVVGCALLLKHYKLKSKSVYILIFSLFIVDTFIVSNWFGLEKIKQRLVATSLETESRDDVIEYSLAAVKERPLSGFGAGTFYSTFPAYNQGNVQLFYDHTHNDYIQFTLEYGLVTVMLLGGMIVLSARHGLKAFKRRKNRLMRGIGLSSLMAIIGMTVHMSVDFPLQAPATAMYFILCLMMAHWSLKIPSSSYKTRGTTVATVNH</sequence>
<dbReference type="InterPro" id="IPR051533">
    <property type="entry name" value="WaaL-like"/>
</dbReference>
<dbReference type="EMBL" id="AJYW02000298">
    <property type="protein sequence ID" value="OEE71112.1"/>
    <property type="molecule type" value="Genomic_DNA"/>
</dbReference>
<evidence type="ECO:0000256" key="2">
    <source>
        <dbReference type="ARBA" id="ARBA00022692"/>
    </source>
</evidence>
<evidence type="ECO:0000256" key="5">
    <source>
        <dbReference type="SAM" id="Phobius"/>
    </source>
</evidence>
<keyword evidence="2 5" id="KW-0812">Transmembrane</keyword>
<feature type="transmembrane region" description="Helical" evidence="5">
    <location>
        <begin position="344"/>
        <end position="365"/>
    </location>
</feature>
<protein>
    <submittedName>
        <fullName evidence="7">Polymerase</fullName>
    </submittedName>
</protein>
<name>A0A1E5CMS8_9VIBR</name>
<keyword evidence="8" id="KW-1185">Reference proteome</keyword>
<feature type="transmembrane region" description="Helical" evidence="5">
    <location>
        <begin position="233"/>
        <end position="252"/>
    </location>
</feature>